<dbReference type="OMA" id="MGQWPGE"/>
<dbReference type="InterPro" id="IPR012337">
    <property type="entry name" value="RNaseH-like_sf"/>
</dbReference>
<dbReference type="Pfam" id="PF16488">
    <property type="entry name" value="ArgoL2"/>
    <property type="match status" value="1"/>
</dbReference>
<feature type="compositionally biased region" description="Polar residues" evidence="2">
    <location>
        <begin position="583"/>
        <end position="592"/>
    </location>
</feature>
<dbReference type="Pfam" id="PF02170">
    <property type="entry name" value="PAZ"/>
    <property type="match status" value="1"/>
</dbReference>
<dbReference type="OrthoDB" id="10252740at2759"/>
<dbReference type="HOGENOM" id="CLU_004544_4_1_1"/>
<evidence type="ECO:0000259" key="4">
    <source>
        <dbReference type="PROSITE" id="PS50822"/>
    </source>
</evidence>
<dbReference type="EMBL" id="KB469306">
    <property type="protein sequence ID" value="EPQ53315.1"/>
    <property type="molecule type" value="Genomic_DNA"/>
</dbReference>
<feature type="region of interest" description="Disordered" evidence="2">
    <location>
        <begin position="1"/>
        <end position="101"/>
    </location>
</feature>
<evidence type="ECO:0000256" key="1">
    <source>
        <dbReference type="RuleBase" id="RU361178"/>
    </source>
</evidence>
<sequence length="980" mass="107711">MSNQGNRGGGRGRARGAGGPPRGGPSQGGPAAGGSPRGGTPQGGFRGGPPYRGDQSGPGRGRGRGEGSGQGTLSSAGGRGGGFQGGPPQGGTSTIYSPGTPALIDRQRNAAADQLVAAFKGLAISPERPLRPGYGTLGREITLRANFFPVKVPKGVVYEYKITISPNVVGGEKRRLFDLIEMQSQYQAHRNYIAHDRSERLVSAKKLPDPLSLRIPYFEDGEQGPRQGAKVYTVDITFQRDLDMRQLTEYLSGDVAQRDTDLAPILSALNIVLQQHPSHTGMRVGKNRYFFPTARGGIPIALGVEAWQGFFTSVRPAHNQLMVNVNVAMTAFYIPGNLADAMLAFQQNTRGGMPTAFARGIKVATSHLGYTRRYTVRDIGQSSARRTTFDCDGKIISVEQYMREKYRIQLRHADDLPVVNVGAKTPTYLPAEICNIIPGQPYGKLNEQETAQMIRHACQPPAVNANAIMSTGLRALGHHPAEAPLNGFGITIEPQMAVVPGRELPPPRVSYRSGAPRLQNGSWNILQSKFQKGGNLGMWWVLVVRDGPRDEFQGPNDPKLINFLKAFAQKCQDAGLTVPSPPQILSTPNLPRQSDRDRTRTGALQIIQKTIKDKLDATRGKPTFILVLLSGRDSFIYPGIKRIGDVLLGVQTVHMLLSKALKDRGQDQYFSNVALKVNAKLGGINHLLDRQDIGWLTDKKTMLVGMDVTHAGPKSIPGTPSIAAVVASIDDNFVQYPASLRPQETLTEMIQELRDMMVERLKLYEKMNRRLPERIIVFRDGVSEGQYDAVIREELPQILDAFKKVRQSPAYRPKLSIAICGKRHHARFYPTDSAFADRNGNTRPGTVVDRGVTEVYGFDFYLQAHAGLQGTVKATHYIVIYDENDLKADALQQGAHTQSYLYARATKAVSLIPPAYYADLACERGRFYINEFLNLGDDKASSTGSTRQDRDETKRRVFEDAKRAWGEGLHPDIRETMFYI</sequence>
<dbReference type="Gene3D" id="2.170.260.10">
    <property type="entry name" value="paz domain"/>
    <property type="match status" value="1"/>
</dbReference>
<dbReference type="InterPro" id="IPR036085">
    <property type="entry name" value="PAZ_dom_sf"/>
</dbReference>
<dbReference type="InterPro" id="IPR014811">
    <property type="entry name" value="ArgoL1"/>
</dbReference>
<dbReference type="SUPFAM" id="SSF53098">
    <property type="entry name" value="Ribonuclease H-like"/>
    <property type="match status" value="1"/>
</dbReference>
<dbReference type="GO" id="GO:0003723">
    <property type="term" value="F:RNA binding"/>
    <property type="evidence" value="ECO:0007669"/>
    <property type="project" value="InterPro"/>
</dbReference>
<organism evidence="5 6">
    <name type="scientific">Gloeophyllum trabeum (strain ATCC 11539 / FP-39264 / Madison 617)</name>
    <name type="common">Brown rot fungus</name>
    <dbReference type="NCBI Taxonomy" id="670483"/>
    <lineage>
        <taxon>Eukaryota</taxon>
        <taxon>Fungi</taxon>
        <taxon>Dikarya</taxon>
        <taxon>Basidiomycota</taxon>
        <taxon>Agaricomycotina</taxon>
        <taxon>Agaricomycetes</taxon>
        <taxon>Gloeophyllales</taxon>
        <taxon>Gloeophyllaceae</taxon>
        <taxon>Gloeophyllum</taxon>
    </lineage>
</organism>
<evidence type="ECO:0000313" key="5">
    <source>
        <dbReference type="EMBL" id="EPQ53315.1"/>
    </source>
</evidence>
<evidence type="ECO:0000313" key="6">
    <source>
        <dbReference type="Proteomes" id="UP000030669"/>
    </source>
</evidence>
<dbReference type="InterPro" id="IPR003100">
    <property type="entry name" value="PAZ_dom"/>
</dbReference>
<dbReference type="eggNOG" id="KOG1041">
    <property type="taxonomic scope" value="Eukaryota"/>
</dbReference>
<accession>S7RGG6</accession>
<dbReference type="Proteomes" id="UP000030669">
    <property type="component" value="Unassembled WGS sequence"/>
</dbReference>
<feature type="region of interest" description="Disordered" evidence="2">
    <location>
        <begin position="578"/>
        <end position="598"/>
    </location>
</feature>
<dbReference type="InterPro" id="IPR032474">
    <property type="entry name" value="Argonaute_N"/>
</dbReference>
<proteinExistence type="inferred from homology"/>
<dbReference type="InterPro" id="IPR003165">
    <property type="entry name" value="Piwi"/>
</dbReference>
<dbReference type="SMART" id="SM01163">
    <property type="entry name" value="DUF1785"/>
    <property type="match status" value="1"/>
</dbReference>
<dbReference type="STRING" id="670483.S7RGG6"/>
<name>S7RGG6_GLOTA</name>
<dbReference type="GeneID" id="19306417"/>
<dbReference type="InterPro" id="IPR045246">
    <property type="entry name" value="Piwi_ago-like"/>
</dbReference>
<dbReference type="PANTHER" id="PTHR22891">
    <property type="entry name" value="EUKARYOTIC TRANSLATION INITIATION FACTOR 2C"/>
    <property type="match status" value="1"/>
</dbReference>
<dbReference type="SMART" id="SM00949">
    <property type="entry name" value="PAZ"/>
    <property type="match status" value="1"/>
</dbReference>
<dbReference type="InterPro" id="IPR032472">
    <property type="entry name" value="ArgoL2"/>
</dbReference>
<feature type="compositionally biased region" description="Gly residues" evidence="2">
    <location>
        <begin position="77"/>
        <end position="89"/>
    </location>
</feature>
<dbReference type="Pfam" id="PF08699">
    <property type="entry name" value="ArgoL1"/>
    <property type="match status" value="1"/>
</dbReference>
<dbReference type="InterPro" id="IPR036397">
    <property type="entry name" value="RNaseH_sf"/>
</dbReference>
<protein>
    <submittedName>
        <fullName evidence="5">Argonaute-like protein</fullName>
    </submittedName>
</protein>
<dbReference type="AlphaFoldDB" id="S7RGG6"/>
<feature type="domain" description="Piwi" evidence="4">
    <location>
        <begin position="624"/>
        <end position="930"/>
    </location>
</feature>
<dbReference type="SMART" id="SM00950">
    <property type="entry name" value="Piwi"/>
    <property type="match status" value="1"/>
</dbReference>
<feature type="compositionally biased region" description="Gly residues" evidence="2">
    <location>
        <begin position="56"/>
        <end position="70"/>
    </location>
</feature>
<evidence type="ECO:0000256" key="2">
    <source>
        <dbReference type="SAM" id="MobiDB-lite"/>
    </source>
</evidence>
<gene>
    <name evidence="5" type="ORF">GLOTRDRAFT_46243</name>
</gene>
<dbReference type="Pfam" id="PF02171">
    <property type="entry name" value="Piwi"/>
    <property type="match status" value="1"/>
</dbReference>
<comment type="similarity">
    <text evidence="1">Belongs to the argonaute family.</text>
</comment>
<dbReference type="RefSeq" id="XP_007868234.1">
    <property type="nucleotide sequence ID" value="XM_007870043.1"/>
</dbReference>
<dbReference type="PROSITE" id="PS50821">
    <property type="entry name" value="PAZ"/>
    <property type="match status" value="1"/>
</dbReference>
<keyword evidence="6" id="KW-1185">Reference proteome</keyword>
<dbReference type="CDD" id="cd02846">
    <property type="entry name" value="PAZ_argonaute_like"/>
    <property type="match status" value="1"/>
</dbReference>
<dbReference type="CDD" id="cd04657">
    <property type="entry name" value="Piwi_ago-like"/>
    <property type="match status" value="1"/>
</dbReference>
<reference evidence="5 6" key="1">
    <citation type="journal article" date="2012" name="Science">
        <title>The Paleozoic origin of enzymatic lignin decomposition reconstructed from 31 fungal genomes.</title>
        <authorList>
            <person name="Floudas D."/>
            <person name="Binder M."/>
            <person name="Riley R."/>
            <person name="Barry K."/>
            <person name="Blanchette R.A."/>
            <person name="Henrissat B."/>
            <person name="Martinez A.T."/>
            <person name="Otillar R."/>
            <person name="Spatafora J.W."/>
            <person name="Yadav J.S."/>
            <person name="Aerts A."/>
            <person name="Benoit I."/>
            <person name="Boyd A."/>
            <person name="Carlson A."/>
            <person name="Copeland A."/>
            <person name="Coutinho P.M."/>
            <person name="de Vries R.P."/>
            <person name="Ferreira P."/>
            <person name="Findley K."/>
            <person name="Foster B."/>
            <person name="Gaskell J."/>
            <person name="Glotzer D."/>
            <person name="Gorecki P."/>
            <person name="Heitman J."/>
            <person name="Hesse C."/>
            <person name="Hori C."/>
            <person name="Igarashi K."/>
            <person name="Jurgens J.A."/>
            <person name="Kallen N."/>
            <person name="Kersten P."/>
            <person name="Kohler A."/>
            <person name="Kuees U."/>
            <person name="Kumar T.K.A."/>
            <person name="Kuo A."/>
            <person name="LaButti K."/>
            <person name="Larrondo L.F."/>
            <person name="Lindquist E."/>
            <person name="Ling A."/>
            <person name="Lombard V."/>
            <person name="Lucas S."/>
            <person name="Lundell T."/>
            <person name="Martin R."/>
            <person name="McLaughlin D.J."/>
            <person name="Morgenstern I."/>
            <person name="Morin E."/>
            <person name="Murat C."/>
            <person name="Nagy L.G."/>
            <person name="Nolan M."/>
            <person name="Ohm R.A."/>
            <person name="Patyshakuliyeva A."/>
            <person name="Rokas A."/>
            <person name="Ruiz-Duenas F.J."/>
            <person name="Sabat G."/>
            <person name="Salamov A."/>
            <person name="Samejima M."/>
            <person name="Schmutz J."/>
            <person name="Slot J.C."/>
            <person name="St John F."/>
            <person name="Stenlid J."/>
            <person name="Sun H."/>
            <person name="Sun S."/>
            <person name="Syed K."/>
            <person name="Tsang A."/>
            <person name="Wiebenga A."/>
            <person name="Young D."/>
            <person name="Pisabarro A."/>
            <person name="Eastwood D.C."/>
            <person name="Martin F."/>
            <person name="Cullen D."/>
            <person name="Grigoriev I.V."/>
            <person name="Hibbett D.S."/>
        </authorList>
    </citation>
    <scope>NUCLEOTIDE SEQUENCE [LARGE SCALE GENOMIC DNA]</scope>
    <source>
        <strain evidence="5 6">ATCC 11539</strain>
    </source>
</reference>
<dbReference type="PROSITE" id="PS50822">
    <property type="entry name" value="PIWI"/>
    <property type="match status" value="1"/>
</dbReference>
<evidence type="ECO:0000259" key="3">
    <source>
        <dbReference type="PROSITE" id="PS50821"/>
    </source>
</evidence>
<feature type="compositionally biased region" description="Gly residues" evidence="2">
    <location>
        <begin position="1"/>
        <end position="47"/>
    </location>
</feature>
<dbReference type="Gene3D" id="3.30.420.10">
    <property type="entry name" value="Ribonuclease H-like superfamily/Ribonuclease H"/>
    <property type="match status" value="1"/>
</dbReference>
<feature type="domain" description="PAZ" evidence="3">
    <location>
        <begin position="337"/>
        <end position="438"/>
    </location>
</feature>
<dbReference type="Pfam" id="PF16486">
    <property type="entry name" value="ArgoN"/>
    <property type="match status" value="1"/>
</dbReference>
<dbReference type="KEGG" id="gtr:GLOTRDRAFT_46243"/>
<dbReference type="SUPFAM" id="SSF101690">
    <property type="entry name" value="PAZ domain"/>
    <property type="match status" value="1"/>
</dbReference>
<dbReference type="Gene3D" id="3.40.50.2300">
    <property type="match status" value="1"/>
</dbReference>